<dbReference type="EMBL" id="LAZR01068199">
    <property type="protein sequence ID" value="KKK50087.1"/>
    <property type="molecule type" value="Genomic_DNA"/>
</dbReference>
<accession>A0A0F8W0C1</accession>
<evidence type="ECO:0000313" key="1">
    <source>
        <dbReference type="EMBL" id="KKK50087.1"/>
    </source>
</evidence>
<reference evidence="1" key="1">
    <citation type="journal article" date="2015" name="Nature">
        <title>Complex archaea that bridge the gap between prokaryotes and eukaryotes.</title>
        <authorList>
            <person name="Spang A."/>
            <person name="Saw J.H."/>
            <person name="Jorgensen S.L."/>
            <person name="Zaremba-Niedzwiedzka K."/>
            <person name="Martijn J."/>
            <person name="Lind A.E."/>
            <person name="van Eijk R."/>
            <person name="Schleper C."/>
            <person name="Guy L."/>
            <person name="Ettema T.J."/>
        </authorList>
    </citation>
    <scope>NUCLEOTIDE SEQUENCE</scope>
</reference>
<protein>
    <submittedName>
        <fullName evidence="1">Uncharacterized protein</fullName>
    </submittedName>
</protein>
<comment type="caution">
    <text evidence="1">The sequence shown here is derived from an EMBL/GenBank/DDBJ whole genome shotgun (WGS) entry which is preliminary data.</text>
</comment>
<sequence length="81" mass="8576">MTSPERDPRATLLEQCSQLVGRLGQLRLDPEDPISILTNAMGQAIAEAHGGRIDSTSVEGAGPAAFARCQSVKREAQTADI</sequence>
<gene>
    <name evidence="1" type="ORF">LCGC14_3128530</name>
</gene>
<proteinExistence type="predicted"/>
<name>A0A0F8W0C1_9ZZZZ</name>
<organism evidence="1">
    <name type="scientific">marine sediment metagenome</name>
    <dbReference type="NCBI Taxonomy" id="412755"/>
    <lineage>
        <taxon>unclassified sequences</taxon>
        <taxon>metagenomes</taxon>
        <taxon>ecological metagenomes</taxon>
    </lineage>
</organism>
<dbReference type="AlphaFoldDB" id="A0A0F8W0C1"/>